<evidence type="ECO:0000313" key="3">
    <source>
        <dbReference type="Proteomes" id="UP000187203"/>
    </source>
</evidence>
<reference evidence="3" key="1">
    <citation type="submission" date="2013-09" db="EMBL/GenBank/DDBJ databases">
        <title>Corchorus olitorius genome sequencing.</title>
        <authorList>
            <person name="Alam M."/>
            <person name="Haque M.S."/>
            <person name="Islam M.S."/>
            <person name="Emdad E.M."/>
            <person name="Islam M.M."/>
            <person name="Ahmed B."/>
            <person name="Halim A."/>
            <person name="Hossen Q.M.M."/>
            <person name="Hossain M.Z."/>
            <person name="Ahmed R."/>
            <person name="Khan M.M."/>
            <person name="Islam R."/>
            <person name="Rashid M.M."/>
            <person name="Khan S.A."/>
            <person name="Rahman M.S."/>
            <person name="Alam M."/>
            <person name="Yahiya A.S."/>
            <person name="Khan M.S."/>
            <person name="Azam M.S."/>
            <person name="Haque T."/>
            <person name="Lashkar M.Z.H."/>
            <person name="Akhand A.I."/>
            <person name="Morshed G."/>
            <person name="Roy S."/>
            <person name="Uddin K.S."/>
            <person name="Rabeya T."/>
            <person name="Hossain A.S."/>
            <person name="Chowdhury A."/>
            <person name="Snigdha A.R."/>
            <person name="Mortoza M.S."/>
            <person name="Matin S.A."/>
            <person name="Hoque S.M.E."/>
            <person name="Islam M.K."/>
            <person name="Roy D.K."/>
            <person name="Haider R."/>
            <person name="Moosa M.M."/>
            <person name="Elias S.M."/>
            <person name="Hasan A.M."/>
            <person name="Jahan S."/>
            <person name="Shafiuddin M."/>
            <person name="Mahmood N."/>
            <person name="Shommy N.S."/>
        </authorList>
    </citation>
    <scope>NUCLEOTIDE SEQUENCE [LARGE SCALE GENOMIC DNA]</scope>
    <source>
        <strain evidence="3">cv. O-4</strain>
    </source>
</reference>
<feature type="compositionally biased region" description="Polar residues" evidence="1">
    <location>
        <begin position="17"/>
        <end position="33"/>
    </location>
</feature>
<gene>
    <name evidence="2" type="ORF">COLO4_08601</name>
</gene>
<sequence length="41" mass="4485">MGTQLRRPGTHLHILSTQATKQQEHQGATSASGMRTKIGLR</sequence>
<accession>A0A1R3KFA0</accession>
<organism evidence="2 3">
    <name type="scientific">Corchorus olitorius</name>
    <dbReference type="NCBI Taxonomy" id="93759"/>
    <lineage>
        <taxon>Eukaryota</taxon>
        <taxon>Viridiplantae</taxon>
        <taxon>Streptophyta</taxon>
        <taxon>Embryophyta</taxon>
        <taxon>Tracheophyta</taxon>
        <taxon>Spermatophyta</taxon>
        <taxon>Magnoliopsida</taxon>
        <taxon>eudicotyledons</taxon>
        <taxon>Gunneridae</taxon>
        <taxon>Pentapetalae</taxon>
        <taxon>rosids</taxon>
        <taxon>malvids</taxon>
        <taxon>Malvales</taxon>
        <taxon>Malvaceae</taxon>
        <taxon>Grewioideae</taxon>
        <taxon>Apeibeae</taxon>
        <taxon>Corchorus</taxon>
    </lineage>
</organism>
<name>A0A1R3KFA0_9ROSI</name>
<proteinExistence type="predicted"/>
<comment type="caution">
    <text evidence="2">The sequence shown here is derived from an EMBL/GenBank/DDBJ whole genome shotgun (WGS) entry which is preliminary data.</text>
</comment>
<evidence type="ECO:0000313" key="2">
    <source>
        <dbReference type="EMBL" id="OMP05729.1"/>
    </source>
</evidence>
<dbReference type="EMBL" id="AWUE01013886">
    <property type="protein sequence ID" value="OMP05729.1"/>
    <property type="molecule type" value="Genomic_DNA"/>
</dbReference>
<dbReference type="Proteomes" id="UP000187203">
    <property type="component" value="Unassembled WGS sequence"/>
</dbReference>
<keyword evidence="3" id="KW-1185">Reference proteome</keyword>
<evidence type="ECO:0000256" key="1">
    <source>
        <dbReference type="SAM" id="MobiDB-lite"/>
    </source>
</evidence>
<protein>
    <submittedName>
        <fullName evidence="2">Uncharacterized protein</fullName>
    </submittedName>
</protein>
<feature type="region of interest" description="Disordered" evidence="1">
    <location>
        <begin position="17"/>
        <end position="41"/>
    </location>
</feature>
<dbReference type="AlphaFoldDB" id="A0A1R3KFA0"/>